<name>A0A090QK63_9GAMM</name>
<dbReference type="GO" id="GO:0016853">
    <property type="term" value="F:isomerase activity"/>
    <property type="evidence" value="ECO:0007669"/>
    <property type="project" value="UniProtKB-KW"/>
</dbReference>
<keyword evidence="1" id="KW-0413">Isomerase</keyword>
<dbReference type="STRING" id="754436.JCM19237_6204"/>
<organism evidence="1 2">
    <name type="scientific">Photobacterium aphoticum</name>
    <dbReference type="NCBI Taxonomy" id="754436"/>
    <lineage>
        <taxon>Bacteria</taxon>
        <taxon>Pseudomonadati</taxon>
        <taxon>Pseudomonadota</taxon>
        <taxon>Gammaproteobacteria</taxon>
        <taxon>Vibrionales</taxon>
        <taxon>Vibrionaceae</taxon>
        <taxon>Photobacterium</taxon>
    </lineage>
</organism>
<accession>A0A090QK63</accession>
<sequence>MPVNSRYRFMIDNAQNTIMGFIKGPVCRGQLALNVINDRFWVFFVDPAMADTPSVDAFYQTQAHNLRLPAEHESNTLPIHNWINYAKQQGRFLRAKMRS</sequence>
<reference evidence="1 2" key="1">
    <citation type="journal article" date="2014" name="Genome Announc.">
        <title>Draft Genome Sequences of Two Vibrionaceae Species, Vibrio ponticus C121 and Photobacterium aphoticum C119, Isolated as Coral Reef Microbiota.</title>
        <authorList>
            <person name="Al-saari N."/>
            <person name="Meirelles P.M."/>
            <person name="Mino S."/>
            <person name="Suda W."/>
            <person name="Oshima K."/>
            <person name="Hattori M."/>
            <person name="Ohkuma M."/>
            <person name="Thompson F.L."/>
            <person name="Gomez-Gil B."/>
            <person name="Sawabe T."/>
            <person name="Sawabe T."/>
        </authorList>
    </citation>
    <scope>NUCLEOTIDE SEQUENCE [LARGE SCALE GENOMIC DNA]</scope>
    <source>
        <strain evidence="1 2">JCM 19237</strain>
    </source>
</reference>
<dbReference type="InterPro" id="IPR010706">
    <property type="entry name" value="Fatty_acid_cis-trans_isomerase"/>
</dbReference>
<proteinExistence type="predicted"/>
<dbReference type="Proteomes" id="UP000029227">
    <property type="component" value="Unassembled WGS sequence"/>
</dbReference>
<evidence type="ECO:0000313" key="2">
    <source>
        <dbReference type="Proteomes" id="UP000029227"/>
    </source>
</evidence>
<evidence type="ECO:0000313" key="1">
    <source>
        <dbReference type="EMBL" id="GAL03311.1"/>
    </source>
</evidence>
<protein>
    <submittedName>
        <fullName evidence="1">Fatty acid cis/trans isomerase</fullName>
    </submittedName>
</protein>
<dbReference type="AlphaFoldDB" id="A0A090QK63"/>
<dbReference type="Pfam" id="PF06934">
    <property type="entry name" value="CTI"/>
    <property type="match status" value="1"/>
</dbReference>
<dbReference type="EMBL" id="BBMN01000001">
    <property type="protein sequence ID" value="GAL03311.1"/>
    <property type="molecule type" value="Genomic_DNA"/>
</dbReference>
<comment type="caution">
    <text evidence="1">The sequence shown here is derived from an EMBL/GenBank/DDBJ whole genome shotgun (WGS) entry which is preliminary data.</text>
</comment>
<gene>
    <name evidence="1" type="ORF">JCM19237_6204</name>
</gene>
<dbReference type="eggNOG" id="ENOG502Z7N8">
    <property type="taxonomic scope" value="Bacteria"/>
</dbReference>